<dbReference type="Pfam" id="PF13311">
    <property type="entry name" value="DUF4080"/>
    <property type="match status" value="1"/>
</dbReference>
<evidence type="ECO:0000313" key="2">
    <source>
        <dbReference type="EMBL" id="EKC70264.1"/>
    </source>
</evidence>
<protein>
    <recommendedName>
        <fullName evidence="1">DUF4080 domain-containing protein</fullName>
    </recommendedName>
</protein>
<organism evidence="2">
    <name type="scientific">human gut metagenome</name>
    <dbReference type="NCBI Taxonomy" id="408170"/>
    <lineage>
        <taxon>unclassified sequences</taxon>
        <taxon>metagenomes</taxon>
        <taxon>organismal metagenomes</taxon>
    </lineage>
</organism>
<dbReference type="AlphaFoldDB" id="K1TRR7"/>
<evidence type="ECO:0000259" key="1">
    <source>
        <dbReference type="Pfam" id="PF13311"/>
    </source>
</evidence>
<sequence>EIYYNSFQFENTIRKLSELYESPFELYEQLGNFYQKHSENGEKHSRVKRYELLLNFIKKRNFEENIQWEELLTKDFYLRENAKSRPGFSKNIEKYKHQIREFFKGEEVRTILVDYEDYDSKQLEKMTHVEVFGINEDNLTYILFDYKHRNPLNKQAKLINITKQIKR</sequence>
<accession>K1TRR7</accession>
<feature type="non-terminal residue" evidence="2">
    <location>
        <position position="1"/>
    </location>
</feature>
<comment type="caution">
    <text evidence="2">The sequence shown here is derived from an EMBL/GenBank/DDBJ whole genome shotgun (WGS) entry which is preliminary data.</text>
</comment>
<name>K1TRR7_9ZZZZ</name>
<dbReference type="InterPro" id="IPR025288">
    <property type="entry name" value="DUF4080"/>
</dbReference>
<gene>
    <name evidence="2" type="ORF">LEA_07873</name>
</gene>
<dbReference type="EMBL" id="AJWY01005206">
    <property type="protein sequence ID" value="EKC70264.1"/>
    <property type="molecule type" value="Genomic_DNA"/>
</dbReference>
<reference evidence="2" key="1">
    <citation type="journal article" date="2013" name="Environ. Microbiol.">
        <title>Microbiota from the distal guts of lean and obese adolescents exhibit partial functional redundancy besides clear differences in community structure.</title>
        <authorList>
            <person name="Ferrer M."/>
            <person name="Ruiz A."/>
            <person name="Lanza F."/>
            <person name="Haange S.B."/>
            <person name="Oberbach A."/>
            <person name="Till H."/>
            <person name="Bargiela R."/>
            <person name="Campoy C."/>
            <person name="Segura M.T."/>
            <person name="Richter M."/>
            <person name="von Bergen M."/>
            <person name="Seifert J."/>
            <person name="Suarez A."/>
        </authorList>
    </citation>
    <scope>NUCLEOTIDE SEQUENCE</scope>
</reference>
<feature type="domain" description="DUF4080" evidence="1">
    <location>
        <begin position="1"/>
        <end position="136"/>
    </location>
</feature>
<proteinExistence type="predicted"/>